<keyword evidence="1" id="KW-0175">Coiled coil</keyword>
<feature type="coiled-coil region" evidence="1">
    <location>
        <begin position="808"/>
        <end position="884"/>
    </location>
</feature>
<feature type="compositionally biased region" description="Basic and acidic residues" evidence="2">
    <location>
        <begin position="276"/>
        <end position="293"/>
    </location>
</feature>
<evidence type="ECO:0000313" key="4">
    <source>
        <dbReference type="Proteomes" id="UP001295423"/>
    </source>
</evidence>
<feature type="compositionally biased region" description="Basic and acidic residues" evidence="2">
    <location>
        <begin position="697"/>
        <end position="709"/>
    </location>
</feature>
<feature type="compositionally biased region" description="Basic and acidic residues" evidence="2">
    <location>
        <begin position="458"/>
        <end position="469"/>
    </location>
</feature>
<organism evidence="3 4">
    <name type="scientific">Cylindrotheca closterium</name>
    <dbReference type="NCBI Taxonomy" id="2856"/>
    <lineage>
        <taxon>Eukaryota</taxon>
        <taxon>Sar</taxon>
        <taxon>Stramenopiles</taxon>
        <taxon>Ochrophyta</taxon>
        <taxon>Bacillariophyta</taxon>
        <taxon>Bacillariophyceae</taxon>
        <taxon>Bacillariophycidae</taxon>
        <taxon>Bacillariales</taxon>
        <taxon>Bacillariaceae</taxon>
        <taxon>Cylindrotheca</taxon>
    </lineage>
</organism>
<feature type="compositionally biased region" description="Basic and acidic residues" evidence="2">
    <location>
        <begin position="477"/>
        <end position="489"/>
    </location>
</feature>
<evidence type="ECO:0000256" key="2">
    <source>
        <dbReference type="SAM" id="MobiDB-lite"/>
    </source>
</evidence>
<proteinExistence type="predicted"/>
<name>A0AAD2FFD6_9STRA</name>
<dbReference type="EMBL" id="CAKOGP040000380">
    <property type="protein sequence ID" value="CAJ1934756.1"/>
    <property type="molecule type" value="Genomic_DNA"/>
</dbReference>
<keyword evidence="4" id="KW-1185">Reference proteome</keyword>
<feature type="compositionally biased region" description="Basic and acidic residues" evidence="2">
    <location>
        <begin position="170"/>
        <end position="186"/>
    </location>
</feature>
<sequence>MAEDRDKILGQLLSSPLPVYSPDNKVDDDDSYETDSENDSYPSSLPHLGYASQLAMASSRRPRRSSTDSAVSLDYEYETDSDASASPPPRQSQESSISPSEVESKKIRHHEPDADDAGKSPSSSAGHHHQRPRFDTNVSLGTVEYETDSDSSQEPHHKDHYPNIEPLSESNKRPPQDPDASNDRKPPPTSESTFLERANEELILSNARVEKWKESSERLEIELKEKVVEVQNQDRAQEDLWHRVRQLESDKAESENIIVELGSKVTEVQQLLVEEQAAHKQTKNEANDLHHQMENQSNDSATSRSSRKKDEDILALQELVKAKDIIIQNALADNPHSESEKVAELEKEIQEAQEIIKSMDQVNPLGQEALQSIIQEKDAEIASLQSKNQELVLSQNALKHKNESMDALLTRKEALLKSKDQEIASLKEVIRKKDVSLRAQAASPEEKKAAQPSVNTESKPETALEDTRKITPTTAPSEHESASVEKEPKNVNQDSPQVPADKSLDVPQSAIERSFSTKSSSEGDRQKQLEYDLDEELDSLRTKVHDMMNETGLLTDVVDQKDAALQQARRQLEKCQAENARLKSTASSVDAAPSAPMEELQSLQTKLQDAEESIAAQKFFIASLQAELLANESNESSSSVVISDMDDSEQEQGYPSGDSSGLEGAAATAKSKSNTKAESDDDSLVEKVQTRVFGQEQKLDAEMEQERALESQTESSPSSMSKMAMMEVAEELSELKHSIRKREESIEGLRAKLQEHEALISLLNKTLSGKDTKIDRLERLIGQSHRNVNISKELEENDLTIDALVLYRFEKEHQMKEMQDKIKDLEDKVRGSKEMEYQLRRRTEELSGAEGKIRRLKAELKSESQRMTQLLEEKQEKLGHANEEKIRLHYAAENQSHKLNEKLREKDELIKSIHSDSTEQGLMIDSLEASLQETNKQLQNIESKAIQQACEVTLLSGKLSQLNREKAKWIEAQQDKDELIQMLNESRSEGQRIIAELTKQKPETTRQKALRRYHKLQMAESGVSGLEAYMEPFVLDIHQAQAQYEKARKNLRLAEARERLIRPRE</sequence>
<reference evidence="3" key="1">
    <citation type="submission" date="2023-08" db="EMBL/GenBank/DDBJ databases">
        <authorList>
            <person name="Audoor S."/>
            <person name="Bilcke G."/>
        </authorList>
    </citation>
    <scope>NUCLEOTIDE SEQUENCE</scope>
</reference>
<feature type="compositionally biased region" description="Low complexity" evidence="2">
    <location>
        <begin position="710"/>
        <end position="721"/>
    </location>
</feature>
<feature type="compositionally biased region" description="Polar residues" evidence="2">
    <location>
        <begin position="294"/>
        <end position="304"/>
    </location>
</feature>
<evidence type="ECO:0000256" key="1">
    <source>
        <dbReference type="SAM" id="Coils"/>
    </source>
</evidence>
<feature type="compositionally biased region" description="Acidic residues" evidence="2">
    <location>
        <begin position="26"/>
        <end position="38"/>
    </location>
</feature>
<feature type="region of interest" description="Disordered" evidence="2">
    <location>
        <begin position="276"/>
        <end position="309"/>
    </location>
</feature>
<feature type="compositionally biased region" description="Basic and acidic residues" evidence="2">
    <location>
        <begin position="153"/>
        <end position="162"/>
    </location>
</feature>
<gene>
    <name evidence="3" type="ORF">CYCCA115_LOCUS4095</name>
</gene>
<feature type="region of interest" description="Disordered" evidence="2">
    <location>
        <begin position="1"/>
        <end position="199"/>
    </location>
</feature>
<evidence type="ECO:0000313" key="3">
    <source>
        <dbReference type="EMBL" id="CAJ1934756.1"/>
    </source>
</evidence>
<accession>A0AAD2FFD6</accession>
<feature type="coiled-coil region" evidence="1">
    <location>
        <begin position="342"/>
        <end position="429"/>
    </location>
</feature>
<feature type="coiled-coil region" evidence="1">
    <location>
        <begin position="924"/>
        <end position="951"/>
    </location>
</feature>
<feature type="coiled-coil region" evidence="1">
    <location>
        <begin position="732"/>
        <end position="766"/>
    </location>
</feature>
<feature type="compositionally biased region" description="Low complexity" evidence="2">
    <location>
        <begin position="665"/>
        <end position="676"/>
    </location>
</feature>
<feature type="region of interest" description="Disordered" evidence="2">
    <location>
        <begin position="584"/>
        <end position="604"/>
    </location>
</feature>
<dbReference type="Proteomes" id="UP001295423">
    <property type="component" value="Unassembled WGS sequence"/>
</dbReference>
<protein>
    <submittedName>
        <fullName evidence="3">Uncharacterized protein</fullName>
    </submittedName>
</protein>
<dbReference type="AlphaFoldDB" id="A0AAD2FFD6"/>
<comment type="caution">
    <text evidence="3">The sequence shown here is derived from an EMBL/GenBank/DDBJ whole genome shotgun (WGS) entry which is preliminary data.</text>
</comment>
<feature type="compositionally biased region" description="Basic and acidic residues" evidence="2">
    <location>
        <begin position="102"/>
        <end position="118"/>
    </location>
</feature>
<feature type="compositionally biased region" description="Polar residues" evidence="2">
    <location>
        <begin position="91"/>
        <end position="101"/>
    </location>
</feature>
<feature type="region of interest" description="Disordered" evidence="2">
    <location>
        <begin position="434"/>
        <end position="529"/>
    </location>
</feature>
<feature type="region of interest" description="Disordered" evidence="2">
    <location>
        <begin position="639"/>
        <end position="721"/>
    </location>
</feature>